<evidence type="ECO:0000313" key="1">
    <source>
        <dbReference type="EMBL" id="QJA63080.1"/>
    </source>
</evidence>
<name>A0A6M3IZV7_9ZZZZ</name>
<dbReference type="AlphaFoldDB" id="A0A6M3IZV7"/>
<accession>A0A6M3IZV7</accession>
<reference evidence="1" key="1">
    <citation type="submission" date="2020-03" db="EMBL/GenBank/DDBJ databases">
        <title>The deep terrestrial virosphere.</title>
        <authorList>
            <person name="Holmfeldt K."/>
            <person name="Nilsson E."/>
            <person name="Simone D."/>
            <person name="Lopez-Fernandez M."/>
            <person name="Wu X."/>
            <person name="de Brujin I."/>
            <person name="Lundin D."/>
            <person name="Andersson A."/>
            <person name="Bertilsson S."/>
            <person name="Dopson M."/>
        </authorList>
    </citation>
    <scope>NUCLEOTIDE SEQUENCE</scope>
    <source>
        <strain evidence="2">MM415A01949</strain>
        <strain evidence="1">MM415B00659</strain>
    </source>
</reference>
<sequence length="60" mass="7228">MSNVIPLMSKHTEKLMKHEALTALHIFEETGSREEFRKWQECWKKELRIIEQCKGNKLNE</sequence>
<dbReference type="EMBL" id="MT141489">
    <property type="protein sequence ID" value="QJA63080.1"/>
    <property type="molecule type" value="Genomic_DNA"/>
</dbReference>
<gene>
    <name evidence="2" type="ORF">MM415A01949_0006</name>
    <name evidence="1" type="ORF">MM415B00659_0034</name>
</gene>
<proteinExistence type="predicted"/>
<organism evidence="1">
    <name type="scientific">viral metagenome</name>
    <dbReference type="NCBI Taxonomy" id="1070528"/>
    <lineage>
        <taxon>unclassified sequences</taxon>
        <taxon>metagenomes</taxon>
        <taxon>organismal metagenomes</taxon>
    </lineage>
</organism>
<dbReference type="EMBL" id="MT142114">
    <property type="protein sequence ID" value="QJA74685.1"/>
    <property type="molecule type" value="Genomic_DNA"/>
</dbReference>
<evidence type="ECO:0000313" key="2">
    <source>
        <dbReference type="EMBL" id="QJA74685.1"/>
    </source>
</evidence>
<protein>
    <submittedName>
        <fullName evidence="1">Uncharacterized protein</fullName>
    </submittedName>
</protein>